<evidence type="ECO:0000256" key="1">
    <source>
        <dbReference type="ARBA" id="ARBA00004167"/>
    </source>
</evidence>
<evidence type="ECO:0000256" key="5">
    <source>
        <dbReference type="ARBA" id="ARBA00023157"/>
    </source>
</evidence>
<keyword evidence="10" id="KW-1185">Reference proteome</keyword>
<dbReference type="GO" id="GO:0005509">
    <property type="term" value="F:calcium ion binding"/>
    <property type="evidence" value="ECO:0007669"/>
    <property type="project" value="InterPro"/>
</dbReference>
<evidence type="ECO:0000256" key="6">
    <source>
        <dbReference type="SAM" id="SignalP"/>
    </source>
</evidence>
<dbReference type="PANTHER" id="PTHR33491">
    <property type="entry name" value="OSJNBA0016N04.9 PROTEIN"/>
    <property type="match status" value="1"/>
</dbReference>
<feature type="domain" description="EGF-like" evidence="8">
    <location>
        <begin position="293"/>
        <end position="332"/>
    </location>
</feature>
<organism evidence="9 10">
    <name type="scientific">Handroanthus impetiginosus</name>
    <dbReference type="NCBI Taxonomy" id="429701"/>
    <lineage>
        <taxon>Eukaryota</taxon>
        <taxon>Viridiplantae</taxon>
        <taxon>Streptophyta</taxon>
        <taxon>Embryophyta</taxon>
        <taxon>Tracheophyta</taxon>
        <taxon>Spermatophyta</taxon>
        <taxon>Magnoliopsida</taxon>
        <taxon>eudicotyledons</taxon>
        <taxon>Gunneridae</taxon>
        <taxon>Pentapetalae</taxon>
        <taxon>asterids</taxon>
        <taxon>lamiids</taxon>
        <taxon>Lamiales</taxon>
        <taxon>Bignoniaceae</taxon>
        <taxon>Crescentiina</taxon>
        <taxon>Tabebuia alliance</taxon>
        <taxon>Handroanthus</taxon>
    </lineage>
</organism>
<keyword evidence="4" id="KW-0677">Repeat</keyword>
<dbReference type="Pfam" id="PF07645">
    <property type="entry name" value="EGF_CA"/>
    <property type="match status" value="1"/>
</dbReference>
<dbReference type="Gene3D" id="2.10.25.10">
    <property type="entry name" value="Laminin"/>
    <property type="match status" value="1"/>
</dbReference>
<protein>
    <recommendedName>
        <fullName evidence="11">EGF-like domain-containing protein</fullName>
    </recommendedName>
</protein>
<evidence type="ECO:0000256" key="2">
    <source>
        <dbReference type="ARBA" id="ARBA00022536"/>
    </source>
</evidence>
<dbReference type="STRING" id="429701.A0A2G9G6W5"/>
<dbReference type="GO" id="GO:0030247">
    <property type="term" value="F:polysaccharide binding"/>
    <property type="evidence" value="ECO:0007669"/>
    <property type="project" value="InterPro"/>
</dbReference>
<accession>A0A2G9G6W5</accession>
<dbReference type="InterPro" id="IPR000742">
    <property type="entry name" value="EGF"/>
</dbReference>
<dbReference type="PROSITE" id="PS01187">
    <property type="entry name" value="EGF_CA"/>
    <property type="match status" value="1"/>
</dbReference>
<feature type="domain" description="EGF-like calcium-binding" evidence="7">
    <location>
        <begin position="290"/>
        <end position="332"/>
    </location>
</feature>
<sequence>MAINKFMILVLLPIIFSSKSVVSISNFPLAKPHCREHCGNIPIPYPFGLTEECSLNKYFLITCKNTSRSHRLQAYLMNSIHISNISLDGQIRVLQEIAHDCYAPDGTSVSRKIPLISLPHHYNVNSTANMFTIVGCDNYGFVSGSSFLIDCIATCGTEDNFLEGARVEMGCCQRPIPIETSSLEVRLYTSDNYTKVNHSSKCGYAFVVEDSAFRFSPENLTSLRNVKKLPVVVDWGIMNDSCLEAQRNSNSYACKSSNSDCHYPSNGFGYRCLCKEGYEGNPYLPHGCQDIDECKDPSLHNCKGYCENKEGSYKCSCPKGNFTRDHSPDVCSLLDIL</sequence>
<dbReference type="InterPro" id="IPR025287">
    <property type="entry name" value="WAK_GUB"/>
</dbReference>
<dbReference type="SMART" id="SM00181">
    <property type="entry name" value="EGF"/>
    <property type="match status" value="2"/>
</dbReference>
<dbReference type="OrthoDB" id="4062651at2759"/>
<dbReference type="Proteomes" id="UP000231279">
    <property type="component" value="Unassembled WGS sequence"/>
</dbReference>
<gene>
    <name evidence="9" type="ORF">CDL12_26439</name>
</gene>
<name>A0A2G9G6W5_9LAMI</name>
<evidence type="ECO:0000259" key="8">
    <source>
        <dbReference type="SMART" id="SM00181"/>
    </source>
</evidence>
<dbReference type="InterPro" id="IPR001881">
    <property type="entry name" value="EGF-like_Ca-bd_dom"/>
</dbReference>
<dbReference type="EMBL" id="NKXS01006616">
    <property type="protein sequence ID" value="PIN01053.1"/>
    <property type="molecule type" value="Genomic_DNA"/>
</dbReference>
<dbReference type="FunFam" id="2.10.25.10:FF:000628">
    <property type="entry name" value="Wall-associated receptor kinase 2"/>
    <property type="match status" value="1"/>
</dbReference>
<proteinExistence type="predicted"/>
<reference evidence="10" key="1">
    <citation type="journal article" date="2018" name="Gigascience">
        <title>Genome assembly of the Pink Ipe (Handroanthus impetiginosus, Bignoniaceae), a highly valued, ecologically keystone Neotropical timber forest tree.</title>
        <authorList>
            <person name="Silva-Junior O.B."/>
            <person name="Grattapaglia D."/>
            <person name="Novaes E."/>
            <person name="Collevatti R.G."/>
        </authorList>
    </citation>
    <scope>NUCLEOTIDE SEQUENCE [LARGE SCALE GENOMIC DNA]</scope>
    <source>
        <strain evidence="10">cv. UFG-1</strain>
    </source>
</reference>
<keyword evidence="5" id="KW-1015">Disulfide bond</keyword>
<evidence type="ECO:0008006" key="11">
    <source>
        <dbReference type="Google" id="ProtNLM"/>
    </source>
</evidence>
<evidence type="ECO:0000256" key="3">
    <source>
        <dbReference type="ARBA" id="ARBA00022729"/>
    </source>
</evidence>
<dbReference type="FunFam" id="2.10.25.10:FF:000038">
    <property type="entry name" value="Fibrillin 2"/>
    <property type="match status" value="1"/>
</dbReference>
<dbReference type="InterPro" id="IPR049883">
    <property type="entry name" value="NOTCH1_EGF-like"/>
</dbReference>
<dbReference type="Pfam" id="PF13947">
    <property type="entry name" value="GUB_WAK_bind"/>
    <property type="match status" value="1"/>
</dbReference>
<dbReference type="InterPro" id="IPR018097">
    <property type="entry name" value="EGF_Ca-bd_CS"/>
</dbReference>
<evidence type="ECO:0000256" key="4">
    <source>
        <dbReference type="ARBA" id="ARBA00022737"/>
    </source>
</evidence>
<dbReference type="SUPFAM" id="SSF57196">
    <property type="entry name" value="EGF/Laminin"/>
    <property type="match status" value="1"/>
</dbReference>
<feature type="domain" description="EGF-like" evidence="8">
    <location>
        <begin position="241"/>
        <end position="289"/>
    </location>
</feature>
<comment type="subcellular location">
    <subcellularLocation>
        <location evidence="1">Membrane</location>
        <topology evidence="1">Single-pass membrane protein</topology>
    </subcellularLocation>
</comment>
<dbReference type="SMART" id="SM00179">
    <property type="entry name" value="EGF_CA"/>
    <property type="match status" value="1"/>
</dbReference>
<evidence type="ECO:0000313" key="10">
    <source>
        <dbReference type="Proteomes" id="UP000231279"/>
    </source>
</evidence>
<dbReference type="CDD" id="cd00054">
    <property type="entry name" value="EGF_CA"/>
    <property type="match status" value="1"/>
</dbReference>
<feature type="signal peptide" evidence="6">
    <location>
        <begin position="1"/>
        <end position="23"/>
    </location>
</feature>
<keyword evidence="2" id="KW-0245">EGF-like domain</keyword>
<feature type="chain" id="PRO_5013910022" description="EGF-like domain-containing protein" evidence="6">
    <location>
        <begin position="24"/>
        <end position="337"/>
    </location>
</feature>
<comment type="caution">
    <text evidence="9">The sequence shown here is derived from an EMBL/GenBank/DDBJ whole genome shotgun (WGS) entry which is preliminary data.</text>
</comment>
<dbReference type="AlphaFoldDB" id="A0A2G9G6W5"/>
<evidence type="ECO:0000259" key="7">
    <source>
        <dbReference type="SMART" id="SM00179"/>
    </source>
</evidence>
<keyword evidence="3 6" id="KW-0732">Signal</keyword>
<evidence type="ECO:0000313" key="9">
    <source>
        <dbReference type="EMBL" id="PIN01053.1"/>
    </source>
</evidence>
<dbReference type="GO" id="GO:0016020">
    <property type="term" value="C:membrane"/>
    <property type="evidence" value="ECO:0007669"/>
    <property type="project" value="UniProtKB-SubCell"/>
</dbReference>